<keyword evidence="4" id="KW-0547">Nucleotide-binding</keyword>
<sequence length="319" mass="36647">MPPATLSKLSKIADVHSEFYNELKSTLNLTKVPGPLIVCPKSGLNDDLNGIEKKVFFTKDDRRVEVVQSLAKWKRQELGRLQANEGDGICVDMMAIRQDEEFDHLHSLTVDQWDWELSLGFEESRRSEETLKAIAEKIYACVRKTWMAMASSRHNPTENDLPEEVTFVTTRELEEKYPDETPKERERIVTKKHKAVFLIGIGDIHDGRAADYDDWTLNGDLICWHEGLQEAVELSSMGIRVNATALERQLKVRDETHKRELPFHKKILNNELPFTIGGGIGKSRLSMLVLNTYHIGEVQSSFWPEKIREECEQRGIFLL</sequence>
<dbReference type="PANTHER" id="PTHR30073">
    <property type="entry name" value="ASPARTATE--AMMONIA LIGASE"/>
    <property type="match status" value="1"/>
</dbReference>
<keyword evidence="5" id="KW-0067">ATP-binding</keyword>
<dbReference type="GO" id="GO:0005524">
    <property type="term" value="F:ATP binding"/>
    <property type="evidence" value="ECO:0007669"/>
    <property type="project" value="UniProtKB-KW"/>
</dbReference>
<proteinExistence type="predicted"/>
<dbReference type="InterPro" id="IPR006195">
    <property type="entry name" value="aa-tRNA-synth_II"/>
</dbReference>
<dbReference type="AlphaFoldDB" id="A0A7S1KQI3"/>
<evidence type="ECO:0000256" key="1">
    <source>
        <dbReference type="ARBA" id="ARBA00022490"/>
    </source>
</evidence>
<keyword evidence="2" id="KW-0436">Ligase</keyword>
<accession>A0A7S1KQI3</accession>
<dbReference type="GO" id="GO:0004071">
    <property type="term" value="F:aspartate-ammonia ligase activity"/>
    <property type="evidence" value="ECO:0007669"/>
    <property type="project" value="InterPro"/>
</dbReference>
<gene>
    <name evidence="8" type="ORF">PCOS0759_LOCUS5002</name>
</gene>
<keyword evidence="3" id="KW-0028">Amino-acid biosynthesis</keyword>
<dbReference type="PIRSF" id="PIRSF001555">
    <property type="entry name" value="Asp_ammon_ligase"/>
    <property type="match status" value="1"/>
</dbReference>
<protein>
    <recommendedName>
        <fullName evidence="7">Aminoacyl-transfer RNA synthetases class-II family profile domain-containing protein</fullName>
    </recommendedName>
</protein>
<dbReference type="InterPro" id="IPR004618">
    <property type="entry name" value="AsnA"/>
</dbReference>
<dbReference type="InterPro" id="IPR045864">
    <property type="entry name" value="aa-tRNA-synth_II/BPL/LPL"/>
</dbReference>
<dbReference type="Gene3D" id="3.30.930.10">
    <property type="entry name" value="Bira Bifunctional Protein, Domain 2"/>
    <property type="match status" value="1"/>
</dbReference>
<evidence type="ECO:0000256" key="3">
    <source>
        <dbReference type="ARBA" id="ARBA00022605"/>
    </source>
</evidence>
<keyword evidence="1" id="KW-0963">Cytoplasm</keyword>
<evidence type="ECO:0000313" key="8">
    <source>
        <dbReference type="EMBL" id="CAD9081762.1"/>
    </source>
</evidence>
<dbReference type="GO" id="GO:0005829">
    <property type="term" value="C:cytosol"/>
    <property type="evidence" value="ECO:0007669"/>
    <property type="project" value="TreeGrafter"/>
</dbReference>
<dbReference type="PANTHER" id="PTHR30073:SF5">
    <property type="entry name" value="ASPARTATE--AMMONIA LIGASE"/>
    <property type="match status" value="1"/>
</dbReference>
<dbReference type="PROSITE" id="PS50862">
    <property type="entry name" value="AA_TRNA_LIGASE_II"/>
    <property type="match status" value="1"/>
</dbReference>
<dbReference type="Pfam" id="PF03590">
    <property type="entry name" value="AsnA"/>
    <property type="match status" value="1"/>
</dbReference>
<reference evidence="8" key="1">
    <citation type="submission" date="2021-01" db="EMBL/GenBank/DDBJ databases">
        <authorList>
            <person name="Corre E."/>
            <person name="Pelletier E."/>
            <person name="Niang G."/>
            <person name="Scheremetjew M."/>
            <person name="Finn R."/>
            <person name="Kale V."/>
            <person name="Holt S."/>
            <person name="Cochrane G."/>
            <person name="Meng A."/>
            <person name="Brown T."/>
            <person name="Cohen L."/>
        </authorList>
    </citation>
    <scope>NUCLEOTIDE SEQUENCE</scope>
    <source>
        <strain evidence="8">WS</strain>
    </source>
</reference>
<dbReference type="GO" id="GO:0006529">
    <property type="term" value="P:asparagine biosynthetic process"/>
    <property type="evidence" value="ECO:0007669"/>
    <property type="project" value="UniProtKB-KW"/>
</dbReference>
<keyword evidence="6" id="KW-0061">Asparagine biosynthesis</keyword>
<name>A0A7S1KQI3_9EUKA</name>
<feature type="domain" description="Aminoacyl-transfer RNA synthetases class-II family profile" evidence="7">
    <location>
        <begin position="95"/>
        <end position="304"/>
    </location>
</feature>
<organism evidence="8">
    <name type="scientific">Percolomonas cosmopolitus</name>
    <dbReference type="NCBI Taxonomy" id="63605"/>
    <lineage>
        <taxon>Eukaryota</taxon>
        <taxon>Discoba</taxon>
        <taxon>Heterolobosea</taxon>
        <taxon>Tetramitia</taxon>
        <taxon>Eutetramitia</taxon>
        <taxon>Percolomonadidae</taxon>
        <taxon>Percolomonas</taxon>
    </lineage>
</organism>
<evidence type="ECO:0000259" key="7">
    <source>
        <dbReference type="PROSITE" id="PS50862"/>
    </source>
</evidence>
<dbReference type="EMBL" id="HBGD01006023">
    <property type="protein sequence ID" value="CAD9081762.1"/>
    <property type="molecule type" value="Transcribed_RNA"/>
</dbReference>
<evidence type="ECO:0000256" key="6">
    <source>
        <dbReference type="ARBA" id="ARBA00022888"/>
    </source>
</evidence>
<evidence type="ECO:0000256" key="5">
    <source>
        <dbReference type="ARBA" id="ARBA00022840"/>
    </source>
</evidence>
<dbReference type="SUPFAM" id="SSF55681">
    <property type="entry name" value="Class II aaRS and biotin synthetases"/>
    <property type="match status" value="1"/>
</dbReference>
<evidence type="ECO:0000256" key="2">
    <source>
        <dbReference type="ARBA" id="ARBA00022598"/>
    </source>
</evidence>
<evidence type="ECO:0000256" key="4">
    <source>
        <dbReference type="ARBA" id="ARBA00022741"/>
    </source>
</evidence>